<dbReference type="Gene3D" id="3.40.50.1000">
    <property type="entry name" value="HAD superfamily/HAD-like"/>
    <property type="match status" value="1"/>
</dbReference>
<keyword evidence="1" id="KW-0378">Hydrolase</keyword>
<dbReference type="EMBL" id="JBHTOC010000009">
    <property type="protein sequence ID" value="MFD1430079.1"/>
    <property type="molecule type" value="Genomic_DNA"/>
</dbReference>
<dbReference type="NCBIfam" id="TIGR00099">
    <property type="entry name" value="Cof-subfamily"/>
    <property type="match status" value="1"/>
</dbReference>
<dbReference type="EC" id="3.-.-.-" evidence="1"/>
<evidence type="ECO:0000313" key="2">
    <source>
        <dbReference type="Proteomes" id="UP001597196"/>
    </source>
</evidence>
<dbReference type="SFLD" id="SFLDS00003">
    <property type="entry name" value="Haloacid_Dehalogenase"/>
    <property type="match status" value="1"/>
</dbReference>
<dbReference type="InterPro" id="IPR023214">
    <property type="entry name" value="HAD_sf"/>
</dbReference>
<reference evidence="2" key="1">
    <citation type="journal article" date="2019" name="Int. J. Syst. Evol. Microbiol.">
        <title>The Global Catalogue of Microorganisms (GCM) 10K type strain sequencing project: providing services to taxonomists for standard genome sequencing and annotation.</title>
        <authorList>
            <consortium name="The Broad Institute Genomics Platform"/>
            <consortium name="The Broad Institute Genome Sequencing Center for Infectious Disease"/>
            <person name="Wu L."/>
            <person name="Ma J."/>
        </authorList>
    </citation>
    <scope>NUCLEOTIDE SEQUENCE [LARGE SCALE GENOMIC DNA]</scope>
    <source>
        <strain evidence="2">CCM 8980</strain>
    </source>
</reference>
<protein>
    <submittedName>
        <fullName evidence="1">HAD family hydrolase</fullName>
        <ecNumber evidence="1">3.-.-.-</ecNumber>
        <ecNumber evidence="1">3.1.3.-</ecNumber>
    </submittedName>
</protein>
<dbReference type="PANTHER" id="PTHR10000:SF23">
    <property type="entry name" value="5-AMINO-6-(5-PHOSPHO-D-RIBITYLAMINO)URACIL PHOSPHATASE YITU"/>
    <property type="match status" value="1"/>
</dbReference>
<dbReference type="PANTHER" id="PTHR10000">
    <property type="entry name" value="PHOSPHOSERINE PHOSPHATASE"/>
    <property type="match status" value="1"/>
</dbReference>
<dbReference type="RefSeq" id="WP_203637053.1">
    <property type="nucleotide sequence ID" value="NZ_BOLR01000011.1"/>
</dbReference>
<dbReference type="GO" id="GO:0016787">
    <property type="term" value="F:hydrolase activity"/>
    <property type="evidence" value="ECO:0007669"/>
    <property type="project" value="UniProtKB-KW"/>
</dbReference>
<dbReference type="InterPro" id="IPR036412">
    <property type="entry name" value="HAD-like_sf"/>
</dbReference>
<dbReference type="Gene3D" id="3.30.1240.10">
    <property type="match status" value="1"/>
</dbReference>
<keyword evidence="2" id="KW-1185">Reference proteome</keyword>
<dbReference type="NCBIfam" id="TIGR01484">
    <property type="entry name" value="HAD-SF-IIB"/>
    <property type="match status" value="1"/>
</dbReference>
<dbReference type="SUPFAM" id="SSF56784">
    <property type="entry name" value="HAD-like"/>
    <property type="match status" value="1"/>
</dbReference>
<dbReference type="EC" id="3.1.3.-" evidence="1"/>
<dbReference type="Proteomes" id="UP001597196">
    <property type="component" value="Unassembled WGS sequence"/>
</dbReference>
<proteinExistence type="predicted"/>
<evidence type="ECO:0000313" key="1">
    <source>
        <dbReference type="EMBL" id="MFD1430079.1"/>
    </source>
</evidence>
<dbReference type="SFLD" id="SFLDG01140">
    <property type="entry name" value="C2.B:_Phosphomannomutase_and_P"/>
    <property type="match status" value="1"/>
</dbReference>
<dbReference type="InterPro" id="IPR006379">
    <property type="entry name" value="HAD-SF_hydro_IIB"/>
</dbReference>
<dbReference type="InterPro" id="IPR000150">
    <property type="entry name" value="Cof"/>
</dbReference>
<sequence length="269" mass="28526">MDNYLIVSDIDGTLAVDHKHVTPRVRRVLNELMTAGNDFYVASGRMYNLAEQMAAEVGPQAKVIASNGAVYEVAGRRVHHLLGEAALTAAERATAAEALNAVFFSDSHVYYTRTPPAALEAALAMFVTDDAPIEVEQLFDEAGLLKKADAITNGLVLSMNDAGALQRTHDALTASALLHVSASDPTNIELIPHNVDKAHAVAELQAATGIPASRTIAFGDGLNDMGMLAQAGISVAMGNAVPEVKRAARYETLANTEDGVAVFLENWFA</sequence>
<gene>
    <name evidence="1" type="ORF">ACFQ4P_07445</name>
</gene>
<name>A0ABW4CGZ2_9LACO</name>
<accession>A0ABW4CGZ2</accession>
<comment type="caution">
    <text evidence="1">The sequence shown here is derived from an EMBL/GenBank/DDBJ whole genome shotgun (WGS) entry which is preliminary data.</text>
</comment>
<dbReference type="Pfam" id="PF08282">
    <property type="entry name" value="Hydrolase_3"/>
    <property type="match status" value="1"/>
</dbReference>
<organism evidence="1 2">
    <name type="scientific">Lacticaseibacillus mingshuiensis</name>
    <dbReference type="NCBI Taxonomy" id="2799574"/>
    <lineage>
        <taxon>Bacteria</taxon>
        <taxon>Bacillati</taxon>
        <taxon>Bacillota</taxon>
        <taxon>Bacilli</taxon>
        <taxon>Lactobacillales</taxon>
        <taxon>Lactobacillaceae</taxon>
        <taxon>Lacticaseibacillus</taxon>
    </lineage>
</organism>
<dbReference type="PROSITE" id="PS01229">
    <property type="entry name" value="COF_2"/>
    <property type="match status" value="1"/>
</dbReference>